<evidence type="ECO:0000256" key="5">
    <source>
        <dbReference type="ARBA" id="ARBA00022801"/>
    </source>
</evidence>
<dbReference type="GO" id="GO:0006281">
    <property type="term" value="P:DNA repair"/>
    <property type="evidence" value="ECO:0007669"/>
    <property type="project" value="InterPro"/>
</dbReference>
<dbReference type="EMBL" id="CP009404">
    <property type="protein sequence ID" value="AIO02378.1"/>
    <property type="molecule type" value="Genomic_DNA"/>
</dbReference>
<dbReference type="Proteomes" id="UP000063063">
    <property type="component" value="Chromosome 35"/>
</dbReference>
<dbReference type="CDD" id="cd06559">
    <property type="entry name" value="Endonuclease_V"/>
    <property type="match status" value="1"/>
</dbReference>
<dbReference type="PANTHER" id="PTHR28511:SF1">
    <property type="entry name" value="ENDONUCLEASE V"/>
    <property type="match status" value="1"/>
</dbReference>
<dbReference type="eggNOG" id="KOG4417">
    <property type="taxonomic scope" value="Eukaryota"/>
</dbReference>
<organism evidence="7 8">
    <name type="scientific">Leishmania panamensis</name>
    <dbReference type="NCBI Taxonomy" id="5679"/>
    <lineage>
        <taxon>Eukaryota</taxon>
        <taxon>Discoba</taxon>
        <taxon>Euglenozoa</taxon>
        <taxon>Kinetoplastea</taxon>
        <taxon>Metakinetoplastina</taxon>
        <taxon>Trypanosomatida</taxon>
        <taxon>Trypanosomatidae</taxon>
        <taxon>Leishmaniinae</taxon>
        <taxon>Leishmania</taxon>
        <taxon>Leishmania guyanensis species complex</taxon>
    </lineage>
</organism>
<dbReference type="Pfam" id="PF04493">
    <property type="entry name" value="Endonuclease_5"/>
    <property type="match status" value="1"/>
</dbReference>
<dbReference type="KEGG" id="lpan:LPMP_352410"/>
<dbReference type="OrthoDB" id="20018at2759"/>
<feature type="region of interest" description="Disordered" evidence="6">
    <location>
        <begin position="1"/>
        <end position="20"/>
    </location>
</feature>
<dbReference type="InterPro" id="IPR007581">
    <property type="entry name" value="Endonuclease-V"/>
</dbReference>
<dbReference type="VEuPathDB" id="TriTrypDB:LPMP_352410"/>
<dbReference type="GO" id="GO:0003727">
    <property type="term" value="F:single-stranded RNA binding"/>
    <property type="evidence" value="ECO:0007669"/>
    <property type="project" value="TreeGrafter"/>
</dbReference>
<evidence type="ECO:0000256" key="1">
    <source>
        <dbReference type="ARBA" id="ARBA00004496"/>
    </source>
</evidence>
<gene>
    <name evidence="7" type="ORF">LPMP_352410</name>
</gene>
<evidence type="ECO:0000256" key="2">
    <source>
        <dbReference type="ARBA" id="ARBA00022490"/>
    </source>
</evidence>
<dbReference type="GeneID" id="22579270"/>
<keyword evidence="5" id="KW-0378">Hydrolase</keyword>
<dbReference type="RefSeq" id="XP_010703178.1">
    <property type="nucleotide sequence ID" value="XM_010704876.1"/>
</dbReference>
<comment type="subcellular location">
    <subcellularLocation>
        <location evidence="1">Cytoplasm</location>
    </subcellularLocation>
</comment>
<evidence type="ECO:0000256" key="3">
    <source>
        <dbReference type="ARBA" id="ARBA00022722"/>
    </source>
</evidence>
<name>A0A088S1U6_LEIPA</name>
<evidence type="ECO:0000256" key="4">
    <source>
        <dbReference type="ARBA" id="ARBA00022759"/>
    </source>
</evidence>
<protein>
    <submittedName>
        <fullName evidence="7">Endonuclease V, putative</fullName>
    </submittedName>
</protein>
<keyword evidence="3" id="KW-0540">Nuclease</keyword>
<dbReference type="VEuPathDB" id="TriTrypDB:LPAL13_350030500"/>
<dbReference type="Gene3D" id="3.30.2170.10">
    <property type="entry name" value="archaeoglobus fulgidus dsm 4304 superfamily"/>
    <property type="match status" value="1"/>
</dbReference>
<dbReference type="GO" id="GO:0005730">
    <property type="term" value="C:nucleolus"/>
    <property type="evidence" value="ECO:0007669"/>
    <property type="project" value="TreeGrafter"/>
</dbReference>
<evidence type="ECO:0000256" key="6">
    <source>
        <dbReference type="SAM" id="MobiDB-lite"/>
    </source>
</evidence>
<dbReference type="GO" id="GO:0016891">
    <property type="term" value="F:RNA endonuclease activity producing 5'-phosphomonoesters, hydrolytic mechanism"/>
    <property type="evidence" value="ECO:0007669"/>
    <property type="project" value="TreeGrafter"/>
</dbReference>
<sequence>MDKQQQQQRPPTKHAADPGEHCAEAHALAASPSAITLQPSAEKWRAWEEEQLRIALLADVPLTEYYYGHHLSTQQKSAVQLSEEHNAGPTPDKAFLHRRFALPDFEASFAAYSLTDAGGNGEACDANSTGCLPSSPNSPWEALRYQLRFDKAQQSTAALSHSTFARQLPALTFVGGVDISFIPGTNDGVACLAILRYPSMELVKTYLHRCTLREPYVSGFLSFRELQPVCELIDAVRVELLETQTLPQVLVVDGNGVLHPRRCGLATHLGIVLDIPTIGCSKKMLQVDGLGRDAVETTLATLSEAESSSSSLPCIVPLLGTSLPTQLYGYAVHSHLNSVKKCIYVSPGHCVGFAVATALVITMLRYRIPEPIRAADLGSRAYISSTLASEAATSS</sequence>
<reference evidence="7 8" key="1">
    <citation type="journal article" date="2015" name="Sci. Rep.">
        <title>The genome of Leishmania panamensis: insights into genomics of the L. (Viannia) subgenus.</title>
        <authorList>
            <person name="Llanes A."/>
            <person name="Restrepo C.M."/>
            <person name="Vecchio G.D."/>
            <person name="Anguizola F.J."/>
            <person name="Lleonart R."/>
        </authorList>
    </citation>
    <scope>NUCLEOTIDE SEQUENCE [LARGE SCALE GENOMIC DNA]</scope>
    <source>
        <strain evidence="7 8">MHOM/PA/94/PSC-1</strain>
    </source>
</reference>
<dbReference type="PANTHER" id="PTHR28511">
    <property type="entry name" value="ENDONUCLEASE V"/>
    <property type="match status" value="1"/>
</dbReference>
<evidence type="ECO:0000313" key="7">
    <source>
        <dbReference type="EMBL" id="AIO02378.1"/>
    </source>
</evidence>
<keyword evidence="4 7" id="KW-0255">Endonuclease</keyword>
<dbReference type="GO" id="GO:0005737">
    <property type="term" value="C:cytoplasm"/>
    <property type="evidence" value="ECO:0007669"/>
    <property type="project" value="UniProtKB-SubCell"/>
</dbReference>
<proteinExistence type="predicted"/>
<accession>A0A088S1U6</accession>
<feature type="compositionally biased region" description="Polar residues" evidence="6">
    <location>
        <begin position="1"/>
        <end position="10"/>
    </location>
</feature>
<dbReference type="AlphaFoldDB" id="A0A088S1U6"/>
<keyword evidence="2" id="KW-0963">Cytoplasm</keyword>
<keyword evidence="8" id="KW-1185">Reference proteome</keyword>
<evidence type="ECO:0000313" key="8">
    <source>
        <dbReference type="Proteomes" id="UP000063063"/>
    </source>
</evidence>